<feature type="region of interest" description="Disordered" evidence="1">
    <location>
        <begin position="53"/>
        <end position="90"/>
    </location>
</feature>
<dbReference type="AlphaFoldDB" id="A0A4R1I5P9"/>
<evidence type="ECO:0000313" key="3">
    <source>
        <dbReference type="Proteomes" id="UP000295030"/>
    </source>
</evidence>
<evidence type="ECO:0000313" key="2">
    <source>
        <dbReference type="EMBL" id="TCK28780.1"/>
    </source>
</evidence>
<protein>
    <submittedName>
        <fullName evidence="2">Uncharacterized protein</fullName>
    </submittedName>
</protein>
<name>A0A4R1I5P9_ANCAQ</name>
<accession>A0A4R1I5P9</accession>
<gene>
    <name evidence="2" type="ORF">EV667_2793</name>
</gene>
<sequence>MPIVLNCSADLARKLMTSPRPSYWGNLHAILLKAHDPSAGVYHWPRVAETDEMRGMGSAHSGSHPPRGPDAENPDPGHANFGSPKMGGRT</sequence>
<proteinExistence type="predicted"/>
<reference evidence="2 3" key="1">
    <citation type="submission" date="2019-03" db="EMBL/GenBank/DDBJ databases">
        <title>Genomic Encyclopedia of Type Strains, Phase IV (KMG-IV): sequencing the most valuable type-strain genomes for metagenomic binning, comparative biology and taxonomic classification.</title>
        <authorList>
            <person name="Goeker M."/>
        </authorList>
    </citation>
    <scope>NUCLEOTIDE SEQUENCE [LARGE SCALE GENOMIC DNA]</scope>
    <source>
        <strain evidence="2 3">DSM 101</strain>
    </source>
</reference>
<comment type="caution">
    <text evidence="2">The sequence shown here is derived from an EMBL/GenBank/DDBJ whole genome shotgun (WGS) entry which is preliminary data.</text>
</comment>
<evidence type="ECO:0000256" key="1">
    <source>
        <dbReference type="SAM" id="MobiDB-lite"/>
    </source>
</evidence>
<organism evidence="2 3">
    <name type="scientific">Ancylobacter aquaticus</name>
    <dbReference type="NCBI Taxonomy" id="100"/>
    <lineage>
        <taxon>Bacteria</taxon>
        <taxon>Pseudomonadati</taxon>
        <taxon>Pseudomonadota</taxon>
        <taxon>Alphaproteobacteria</taxon>
        <taxon>Hyphomicrobiales</taxon>
        <taxon>Xanthobacteraceae</taxon>
        <taxon>Ancylobacter</taxon>
    </lineage>
</organism>
<dbReference type="OrthoDB" id="8451235at2"/>
<keyword evidence="3" id="KW-1185">Reference proteome</keyword>
<dbReference type="Proteomes" id="UP000295030">
    <property type="component" value="Unassembled WGS sequence"/>
</dbReference>
<dbReference type="EMBL" id="SMFY01000002">
    <property type="protein sequence ID" value="TCK28780.1"/>
    <property type="molecule type" value="Genomic_DNA"/>
</dbReference>
<dbReference type="RefSeq" id="WP_131835891.1">
    <property type="nucleotide sequence ID" value="NZ_SMFY01000002.1"/>
</dbReference>